<dbReference type="EMBL" id="JANEYF010000454">
    <property type="protein sequence ID" value="KAJ8969816.1"/>
    <property type="molecule type" value="Genomic_DNA"/>
</dbReference>
<sequence>MDMILVVIDYYSRYQEIKFLKQTTSNIIIRLLMDMFTRFGYPKSIRADNGRQFISQEFKRLCDENNIVVLQTPPYWSQANGEVENMNKSILKRLQICHSNGGNPQEELQKFTLMYSVTPHRTTGKSPSVPMFNRTIRDKIPSTADIEEENINEETRDIDILNKQKGKEREDT</sequence>
<evidence type="ECO:0000313" key="4">
    <source>
        <dbReference type="Proteomes" id="UP001162156"/>
    </source>
</evidence>
<dbReference type="AlphaFoldDB" id="A0AAV8ZRI4"/>
<dbReference type="GO" id="GO:0015074">
    <property type="term" value="P:DNA integration"/>
    <property type="evidence" value="ECO:0007669"/>
    <property type="project" value="InterPro"/>
</dbReference>
<organism evidence="3 4">
    <name type="scientific">Rhamnusium bicolor</name>
    <dbReference type="NCBI Taxonomy" id="1586634"/>
    <lineage>
        <taxon>Eukaryota</taxon>
        <taxon>Metazoa</taxon>
        <taxon>Ecdysozoa</taxon>
        <taxon>Arthropoda</taxon>
        <taxon>Hexapoda</taxon>
        <taxon>Insecta</taxon>
        <taxon>Pterygota</taxon>
        <taxon>Neoptera</taxon>
        <taxon>Endopterygota</taxon>
        <taxon>Coleoptera</taxon>
        <taxon>Polyphaga</taxon>
        <taxon>Cucujiformia</taxon>
        <taxon>Chrysomeloidea</taxon>
        <taxon>Cerambycidae</taxon>
        <taxon>Lepturinae</taxon>
        <taxon>Rhagiini</taxon>
        <taxon>Rhamnusium</taxon>
    </lineage>
</organism>
<dbReference type="InterPro" id="IPR050951">
    <property type="entry name" value="Retrovirus_Pol_polyprotein"/>
</dbReference>
<feature type="region of interest" description="Disordered" evidence="1">
    <location>
        <begin position="150"/>
        <end position="172"/>
    </location>
</feature>
<gene>
    <name evidence="3" type="ORF">NQ314_001574</name>
</gene>
<dbReference type="Gene3D" id="3.30.420.10">
    <property type="entry name" value="Ribonuclease H-like superfamily/Ribonuclease H"/>
    <property type="match status" value="1"/>
</dbReference>
<dbReference type="InterPro" id="IPR012337">
    <property type="entry name" value="RNaseH-like_sf"/>
</dbReference>
<evidence type="ECO:0000256" key="1">
    <source>
        <dbReference type="SAM" id="MobiDB-lite"/>
    </source>
</evidence>
<dbReference type="PROSITE" id="PS50994">
    <property type="entry name" value="INTEGRASE"/>
    <property type="match status" value="1"/>
</dbReference>
<dbReference type="InterPro" id="IPR036397">
    <property type="entry name" value="RNaseH_sf"/>
</dbReference>
<dbReference type="SUPFAM" id="SSF53098">
    <property type="entry name" value="Ribonuclease H-like"/>
    <property type="match status" value="1"/>
</dbReference>
<keyword evidence="4" id="KW-1185">Reference proteome</keyword>
<name>A0AAV8ZRI4_9CUCU</name>
<dbReference type="InterPro" id="IPR001584">
    <property type="entry name" value="Integrase_cat-core"/>
</dbReference>
<evidence type="ECO:0000313" key="3">
    <source>
        <dbReference type="EMBL" id="KAJ8969816.1"/>
    </source>
</evidence>
<dbReference type="FunFam" id="3.30.420.10:FF:000063">
    <property type="entry name" value="Retrovirus-related Pol polyprotein from transposon 297-like Protein"/>
    <property type="match status" value="1"/>
</dbReference>
<reference evidence="3" key="1">
    <citation type="journal article" date="2023" name="Insect Mol. Biol.">
        <title>Genome sequencing provides insights into the evolution of gene families encoding plant cell wall-degrading enzymes in longhorned beetles.</title>
        <authorList>
            <person name="Shin N.R."/>
            <person name="Okamura Y."/>
            <person name="Kirsch R."/>
            <person name="Pauchet Y."/>
        </authorList>
    </citation>
    <scope>NUCLEOTIDE SEQUENCE</scope>
    <source>
        <strain evidence="3">RBIC_L_NR</strain>
    </source>
</reference>
<protein>
    <recommendedName>
        <fullName evidence="2">Integrase catalytic domain-containing protein</fullName>
    </recommendedName>
</protein>
<feature type="compositionally biased region" description="Basic and acidic residues" evidence="1">
    <location>
        <begin position="153"/>
        <end position="172"/>
    </location>
</feature>
<dbReference type="Pfam" id="PF00665">
    <property type="entry name" value="rve"/>
    <property type="match status" value="1"/>
</dbReference>
<accession>A0AAV8ZRI4</accession>
<feature type="domain" description="Integrase catalytic" evidence="2">
    <location>
        <begin position="1"/>
        <end position="135"/>
    </location>
</feature>
<dbReference type="PANTHER" id="PTHR37984">
    <property type="entry name" value="PROTEIN CBG26694"/>
    <property type="match status" value="1"/>
</dbReference>
<dbReference type="PANTHER" id="PTHR37984:SF11">
    <property type="entry name" value="INTEGRASE CATALYTIC DOMAIN-CONTAINING PROTEIN"/>
    <property type="match status" value="1"/>
</dbReference>
<comment type="caution">
    <text evidence="3">The sequence shown here is derived from an EMBL/GenBank/DDBJ whole genome shotgun (WGS) entry which is preliminary data.</text>
</comment>
<evidence type="ECO:0000259" key="2">
    <source>
        <dbReference type="PROSITE" id="PS50994"/>
    </source>
</evidence>
<dbReference type="Proteomes" id="UP001162156">
    <property type="component" value="Unassembled WGS sequence"/>
</dbReference>
<dbReference type="GO" id="GO:0003676">
    <property type="term" value="F:nucleic acid binding"/>
    <property type="evidence" value="ECO:0007669"/>
    <property type="project" value="InterPro"/>
</dbReference>
<proteinExistence type="predicted"/>